<dbReference type="EMBL" id="CP003137">
    <property type="protein sequence ID" value="AEV95264.1"/>
    <property type="molecule type" value="Genomic_DNA"/>
</dbReference>
<keyword evidence="3" id="KW-1185">Reference proteome</keyword>
<dbReference type="PANTHER" id="PTHR47739">
    <property type="entry name" value="TRNA1(VAL) (ADENINE(37)-N6)-METHYLTRANSFERASE"/>
    <property type="match status" value="1"/>
</dbReference>
<dbReference type="Proteomes" id="UP000005444">
    <property type="component" value="Chromosome"/>
</dbReference>
<sequence length="250" mass="28115">MKPKIKINERIDQLYSSDVKIIQSSQVFSFSLDAVLLAHFTNLNAKHDRNIVDLCAGNGAVGLFLSPKTEARVTLVEIQSLLADMASRSIQLNNLENRFHVVNDSIANIFKYLSSDSIDVVTCNPPYFVNREQSIKNANKYLTIARHEVLTSLSEVLDVSSRLLKMNGKLFMVHRPERLDDILFELKAHRLAPKRIQFVYPHVNDNANMVLIEAIKDGGPNGVKIIPPIITYSGSDYSKEVETILYGNTD</sequence>
<dbReference type="GO" id="GO:0032259">
    <property type="term" value="P:methylation"/>
    <property type="evidence" value="ECO:0007669"/>
    <property type="project" value="UniProtKB-KW"/>
</dbReference>
<dbReference type="CDD" id="cd02440">
    <property type="entry name" value="AdoMet_MTases"/>
    <property type="match status" value="1"/>
</dbReference>
<gene>
    <name evidence="2" type="ordered locus">PECL_996</name>
</gene>
<proteinExistence type="predicted"/>
<dbReference type="InterPro" id="IPR050210">
    <property type="entry name" value="tRNA_Adenine-N(6)_MTase"/>
</dbReference>
<evidence type="ECO:0000313" key="2">
    <source>
        <dbReference type="EMBL" id="AEV95264.1"/>
    </source>
</evidence>
<dbReference type="GO" id="GO:0008168">
    <property type="term" value="F:methyltransferase activity"/>
    <property type="evidence" value="ECO:0007669"/>
    <property type="project" value="UniProtKB-KW"/>
</dbReference>
<dbReference type="HOGENOM" id="CLU_061983_3_0_9"/>
<reference evidence="2 3" key="1">
    <citation type="journal article" date="2012" name="J. Bacteriol.">
        <title>Complete Genome Sequence of the Beer Spoilage Organism Pediococcus claussenii ATCC BAA-344T.</title>
        <authorList>
            <person name="Pittet V."/>
            <person name="Abegunde T."/>
            <person name="Marfleet T."/>
            <person name="Haakensen M."/>
            <person name="Morrow K."/>
            <person name="Jayaprakash T."/>
            <person name="Schroeder K."/>
            <person name="Trost B."/>
            <person name="Byrns S."/>
            <person name="Bergsveinson J."/>
            <person name="Kusalik A."/>
            <person name="Ziola B."/>
        </authorList>
    </citation>
    <scope>NUCLEOTIDE SEQUENCE [LARGE SCALE GENOMIC DNA]</scope>
    <source>
        <strain evidence="2 3">ATCC BAA-344</strain>
    </source>
</reference>
<feature type="domain" description="Methyltransferase small" evidence="1">
    <location>
        <begin position="20"/>
        <end position="167"/>
    </location>
</feature>
<dbReference type="eggNOG" id="COG4123">
    <property type="taxonomic scope" value="Bacteria"/>
</dbReference>
<organism evidence="2 3">
    <name type="scientific">Pediococcus claussenii (strain ATCC BAA-344 / DSM 14800 / JCM 18046 / KCTC 3811 / LMG 21948 / P06)</name>
    <dbReference type="NCBI Taxonomy" id="701521"/>
    <lineage>
        <taxon>Bacteria</taxon>
        <taxon>Bacillati</taxon>
        <taxon>Bacillota</taxon>
        <taxon>Bacilli</taxon>
        <taxon>Lactobacillales</taxon>
        <taxon>Lactobacillaceae</taxon>
        <taxon>Pediococcus</taxon>
    </lineage>
</organism>
<keyword evidence="2" id="KW-0808">Transferase</keyword>
<dbReference type="InterPro" id="IPR007848">
    <property type="entry name" value="Small_mtfrase_dom"/>
</dbReference>
<dbReference type="Gene3D" id="3.40.50.150">
    <property type="entry name" value="Vaccinia Virus protein VP39"/>
    <property type="match status" value="1"/>
</dbReference>
<dbReference type="PATRIC" id="fig|701521.8.peg.943"/>
<dbReference type="PANTHER" id="PTHR47739:SF1">
    <property type="entry name" value="TRNA1(VAL) (ADENINE(37)-N6)-METHYLTRANSFERASE"/>
    <property type="match status" value="1"/>
</dbReference>
<dbReference type="KEGG" id="pce:PECL_996"/>
<dbReference type="InterPro" id="IPR029063">
    <property type="entry name" value="SAM-dependent_MTases_sf"/>
</dbReference>
<dbReference type="Pfam" id="PF05175">
    <property type="entry name" value="MTS"/>
    <property type="match status" value="1"/>
</dbReference>
<dbReference type="STRING" id="701521.PECL_996"/>
<dbReference type="AlphaFoldDB" id="G8PDC9"/>
<accession>G8PDC9</accession>
<evidence type="ECO:0000313" key="3">
    <source>
        <dbReference type="Proteomes" id="UP000005444"/>
    </source>
</evidence>
<dbReference type="SUPFAM" id="SSF53335">
    <property type="entry name" value="S-adenosyl-L-methionine-dependent methyltransferases"/>
    <property type="match status" value="1"/>
</dbReference>
<name>G8PDC9_PEDCP</name>
<protein>
    <submittedName>
        <fullName evidence="2">Methyltransferase domain protein</fullName>
    </submittedName>
</protein>
<dbReference type="RefSeq" id="WP_014215461.1">
    <property type="nucleotide sequence ID" value="NC_016605.1"/>
</dbReference>
<evidence type="ECO:0000259" key="1">
    <source>
        <dbReference type="Pfam" id="PF05175"/>
    </source>
</evidence>
<keyword evidence="2" id="KW-0489">Methyltransferase</keyword>